<organism evidence="2 3">
    <name type="scientific">Rhynchosporium agropyri</name>
    <dbReference type="NCBI Taxonomy" id="914238"/>
    <lineage>
        <taxon>Eukaryota</taxon>
        <taxon>Fungi</taxon>
        <taxon>Dikarya</taxon>
        <taxon>Ascomycota</taxon>
        <taxon>Pezizomycotina</taxon>
        <taxon>Leotiomycetes</taxon>
        <taxon>Helotiales</taxon>
        <taxon>Ploettnerulaceae</taxon>
        <taxon>Rhynchosporium</taxon>
    </lineage>
</organism>
<dbReference type="SUPFAM" id="SSF75304">
    <property type="entry name" value="Amidase signature (AS) enzymes"/>
    <property type="match status" value="1"/>
</dbReference>
<dbReference type="Pfam" id="PF01425">
    <property type="entry name" value="Amidase"/>
    <property type="match status" value="1"/>
</dbReference>
<dbReference type="PANTHER" id="PTHR42678:SF34">
    <property type="entry name" value="OS04G0183300 PROTEIN"/>
    <property type="match status" value="1"/>
</dbReference>
<evidence type="ECO:0000313" key="2">
    <source>
        <dbReference type="EMBL" id="CZT05897.1"/>
    </source>
</evidence>
<proteinExistence type="predicted"/>
<gene>
    <name evidence="2" type="ORF">RAG0_11809</name>
</gene>
<reference evidence="3" key="1">
    <citation type="submission" date="2016-03" db="EMBL/GenBank/DDBJ databases">
        <authorList>
            <person name="Guldener U."/>
        </authorList>
    </citation>
    <scope>NUCLEOTIDE SEQUENCE [LARGE SCALE GENOMIC DNA]</scope>
    <source>
        <strain evidence="3">04CH-RAC-A.6.1</strain>
    </source>
</reference>
<dbReference type="InterPro" id="IPR023631">
    <property type="entry name" value="Amidase_dom"/>
</dbReference>
<evidence type="ECO:0000313" key="3">
    <source>
        <dbReference type="Proteomes" id="UP000178912"/>
    </source>
</evidence>
<name>A0A1E1L5T2_9HELO</name>
<dbReference type="EMBL" id="FJUX01000081">
    <property type="protein sequence ID" value="CZT05897.1"/>
    <property type="molecule type" value="Genomic_DNA"/>
</dbReference>
<dbReference type="InterPro" id="IPR036928">
    <property type="entry name" value="AS_sf"/>
</dbReference>
<sequence length="248" mass="26465">MSSSQEDSKAPGEYHKAICIHNRYLKTVYVLAPGAMKRALEIDLKRANGTFLGSLHGFPALVKLCEAVAIIFGEPTVSASFLGTPRITHTNLIQEMVNRNLSILYNMGVGLHDSWSSVAGQCVSAYVRGGFDLTDGTRGHSSYAGSSSGSAVAVSAGFAPIALGTETNGSQSTPALRAALYSLMPPLGLISGDGVLPIRHQFNTVDQLTKDIKYIADFLSVLIDFRNLPRDGYASAVGNVDSWKDIKI</sequence>
<dbReference type="AlphaFoldDB" id="A0A1E1L5T2"/>
<dbReference type="PANTHER" id="PTHR42678">
    <property type="entry name" value="AMIDASE"/>
    <property type="match status" value="1"/>
</dbReference>
<protein>
    <recommendedName>
        <fullName evidence="1">Amidase domain-containing protein</fullName>
    </recommendedName>
</protein>
<dbReference type="Gene3D" id="3.90.1300.10">
    <property type="entry name" value="Amidase signature (AS) domain"/>
    <property type="match status" value="1"/>
</dbReference>
<keyword evidence="3" id="KW-1185">Reference proteome</keyword>
<feature type="domain" description="Amidase" evidence="1">
    <location>
        <begin position="144"/>
        <end position="223"/>
    </location>
</feature>
<dbReference type="OrthoDB" id="566138at2759"/>
<evidence type="ECO:0000259" key="1">
    <source>
        <dbReference type="Pfam" id="PF01425"/>
    </source>
</evidence>
<dbReference type="Proteomes" id="UP000178912">
    <property type="component" value="Unassembled WGS sequence"/>
</dbReference>
<accession>A0A1E1L5T2</accession>